<evidence type="ECO:0000313" key="4">
    <source>
        <dbReference type="EMBL" id="KPV77099.1"/>
    </source>
</evidence>
<name>A0A194S941_RHOGW</name>
<protein>
    <recommendedName>
        <fullName evidence="6">Enoyl-CoA hydratase</fullName>
    </recommendedName>
</protein>
<dbReference type="PROSITE" id="PS00166">
    <property type="entry name" value="ENOYL_COA_HYDRATASE"/>
    <property type="match status" value="1"/>
</dbReference>
<evidence type="ECO:0000256" key="2">
    <source>
        <dbReference type="ARBA" id="ARBA00023239"/>
    </source>
</evidence>
<proteinExistence type="inferred from homology"/>
<dbReference type="PANTHER" id="PTHR11941">
    <property type="entry name" value="ENOYL-COA HYDRATASE-RELATED"/>
    <property type="match status" value="1"/>
</dbReference>
<accession>A0A194S941</accession>
<dbReference type="GeneID" id="28976596"/>
<dbReference type="InterPro" id="IPR001753">
    <property type="entry name" value="Enoyl-CoA_hydra/iso"/>
</dbReference>
<evidence type="ECO:0008006" key="6">
    <source>
        <dbReference type="Google" id="ProtNLM"/>
    </source>
</evidence>
<dbReference type="InterPro" id="IPR018376">
    <property type="entry name" value="Enoyl-CoA_hyd/isom_CS"/>
</dbReference>
<keyword evidence="2" id="KW-0456">Lyase</keyword>
<dbReference type="FunFam" id="3.90.226.10:FF:000009">
    <property type="entry name" value="Carnitinyl-CoA dehydratase"/>
    <property type="match status" value="1"/>
</dbReference>
<evidence type="ECO:0000256" key="3">
    <source>
        <dbReference type="RuleBase" id="RU003707"/>
    </source>
</evidence>
<dbReference type="GO" id="GO:0006635">
    <property type="term" value="P:fatty acid beta-oxidation"/>
    <property type="evidence" value="ECO:0007669"/>
    <property type="project" value="TreeGrafter"/>
</dbReference>
<dbReference type="GO" id="GO:0005739">
    <property type="term" value="C:mitochondrion"/>
    <property type="evidence" value="ECO:0007669"/>
    <property type="project" value="TreeGrafter"/>
</dbReference>
<dbReference type="GO" id="GO:0016836">
    <property type="term" value="F:hydro-lyase activity"/>
    <property type="evidence" value="ECO:0007669"/>
    <property type="project" value="UniProtKB-ARBA"/>
</dbReference>
<dbReference type="OrthoDB" id="410701at2759"/>
<dbReference type="SUPFAM" id="SSF52096">
    <property type="entry name" value="ClpP/crotonase"/>
    <property type="match status" value="1"/>
</dbReference>
<organism evidence="4 5">
    <name type="scientific">Rhodotorula graminis (strain WP1)</name>
    <dbReference type="NCBI Taxonomy" id="578459"/>
    <lineage>
        <taxon>Eukaryota</taxon>
        <taxon>Fungi</taxon>
        <taxon>Dikarya</taxon>
        <taxon>Basidiomycota</taxon>
        <taxon>Pucciniomycotina</taxon>
        <taxon>Microbotryomycetes</taxon>
        <taxon>Sporidiobolales</taxon>
        <taxon>Sporidiobolaceae</taxon>
        <taxon>Rhodotorula</taxon>
    </lineage>
</organism>
<dbReference type="RefSeq" id="XP_018273148.1">
    <property type="nucleotide sequence ID" value="XM_018416148.1"/>
</dbReference>
<reference evidence="4 5" key="1">
    <citation type="journal article" date="2015" name="Front. Microbiol.">
        <title>Genome sequence of the plant growth promoting endophytic yeast Rhodotorula graminis WP1.</title>
        <authorList>
            <person name="Firrincieli A."/>
            <person name="Otillar R."/>
            <person name="Salamov A."/>
            <person name="Schmutz J."/>
            <person name="Khan Z."/>
            <person name="Redman R.S."/>
            <person name="Fleck N.D."/>
            <person name="Lindquist E."/>
            <person name="Grigoriev I.V."/>
            <person name="Doty S.L."/>
        </authorList>
    </citation>
    <scope>NUCLEOTIDE SEQUENCE [LARGE SCALE GENOMIC DNA]</scope>
    <source>
        <strain evidence="4 5">WP1</strain>
    </source>
</reference>
<sequence length="300" mass="31909">MLSRIAPTTTRTLLAARAPPAAAILVPHLSRHLSAAPAPAPQATLVRAEGGLTFLELNRPQAKNALSVALVDSLRQLVEEVRFDGSTRALVLRSAVPSAFCAGADLKERKAMSQLDVARFLYNLRRLLGELADLPVPTIAAVDGPALGGGLELALACDFRVAGSSVTKLGLPETRLAIIPGAGGTQRLSRLIGTSRAKDLIFRAKVMDAHEALQLGIVNYVSDKGQSASDKAEEVVREMLEAGPLALRAAKVAIDVGAEADLESGLDVERLAYQTILQTEDRLEGLRAFAEKRKPVYRGQ</sequence>
<dbReference type="AlphaFoldDB" id="A0A194S941"/>
<comment type="similarity">
    <text evidence="1 3">Belongs to the enoyl-CoA hydratase/isomerase family.</text>
</comment>
<keyword evidence="5" id="KW-1185">Reference proteome</keyword>
<dbReference type="FunFam" id="1.10.12.10:FF:000001">
    <property type="entry name" value="Probable enoyl-CoA hydratase, mitochondrial"/>
    <property type="match status" value="1"/>
</dbReference>
<gene>
    <name evidence="4" type="ORF">RHOBADRAFT_52054</name>
</gene>
<dbReference type="EMBL" id="KQ474075">
    <property type="protein sequence ID" value="KPV77099.1"/>
    <property type="molecule type" value="Genomic_DNA"/>
</dbReference>
<dbReference type="Pfam" id="PF00378">
    <property type="entry name" value="ECH_1"/>
    <property type="match status" value="1"/>
</dbReference>
<dbReference type="STRING" id="578459.A0A194S941"/>
<dbReference type="Gene3D" id="3.90.226.10">
    <property type="entry name" value="2-enoyl-CoA Hydratase, Chain A, domain 1"/>
    <property type="match status" value="1"/>
</dbReference>
<dbReference type="InterPro" id="IPR014748">
    <property type="entry name" value="Enoyl-CoA_hydra_C"/>
</dbReference>
<evidence type="ECO:0000256" key="1">
    <source>
        <dbReference type="ARBA" id="ARBA00005254"/>
    </source>
</evidence>
<dbReference type="OMA" id="YEQAHAW"/>
<dbReference type="InterPro" id="IPR029045">
    <property type="entry name" value="ClpP/crotonase-like_dom_sf"/>
</dbReference>
<dbReference type="CDD" id="cd06558">
    <property type="entry name" value="crotonase-like"/>
    <property type="match status" value="1"/>
</dbReference>
<dbReference type="Gene3D" id="1.10.12.10">
    <property type="entry name" value="Lyase 2-enoyl-coa Hydratase, Chain A, domain 2"/>
    <property type="match status" value="1"/>
</dbReference>
<dbReference type="PANTHER" id="PTHR11941:SF171">
    <property type="entry name" value="SD19268P"/>
    <property type="match status" value="1"/>
</dbReference>
<dbReference type="Proteomes" id="UP000053890">
    <property type="component" value="Unassembled WGS sequence"/>
</dbReference>
<evidence type="ECO:0000313" key="5">
    <source>
        <dbReference type="Proteomes" id="UP000053890"/>
    </source>
</evidence>